<dbReference type="InterPro" id="IPR056454">
    <property type="entry name" value="Beta-prop_IP5PC_F"/>
</dbReference>
<dbReference type="CDD" id="cd09074">
    <property type="entry name" value="INPP5c"/>
    <property type="match status" value="1"/>
</dbReference>
<evidence type="ECO:0000256" key="6">
    <source>
        <dbReference type="ARBA" id="ARBA00022801"/>
    </source>
</evidence>
<feature type="region of interest" description="Disordered" evidence="9">
    <location>
        <begin position="1"/>
        <end position="177"/>
    </location>
</feature>
<dbReference type="Pfam" id="PF23754">
    <property type="entry name" value="Beta-prop_IP5PC_F"/>
    <property type="match status" value="1"/>
</dbReference>
<name>A0A835B6C0_9POAL</name>
<feature type="compositionally biased region" description="Basic and acidic residues" evidence="9">
    <location>
        <begin position="157"/>
        <end position="177"/>
    </location>
</feature>
<evidence type="ECO:0000313" key="11">
    <source>
        <dbReference type="EMBL" id="KAF8689585.1"/>
    </source>
</evidence>
<keyword evidence="12" id="KW-1185">Reference proteome</keyword>
<accession>A0A835B6C0</accession>
<dbReference type="OrthoDB" id="1925875at2759"/>
<dbReference type="GO" id="GO:0004439">
    <property type="term" value="F:phosphatidylinositol-4,5-bisphosphate 5-phosphatase activity"/>
    <property type="evidence" value="ECO:0007669"/>
    <property type="project" value="TreeGrafter"/>
</dbReference>
<feature type="compositionally biased region" description="Polar residues" evidence="9">
    <location>
        <begin position="1"/>
        <end position="11"/>
    </location>
</feature>
<feature type="compositionally biased region" description="Low complexity" evidence="9">
    <location>
        <begin position="55"/>
        <end position="79"/>
    </location>
</feature>
<dbReference type="SMART" id="SM00128">
    <property type="entry name" value="IPPc"/>
    <property type="match status" value="1"/>
</dbReference>
<evidence type="ECO:0000256" key="8">
    <source>
        <dbReference type="ARBA" id="ARBA00022843"/>
    </source>
</evidence>
<feature type="domain" description="Inositol polyphosphate-related phosphatase" evidence="10">
    <location>
        <begin position="597"/>
        <end position="943"/>
    </location>
</feature>
<evidence type="ECO:0000256" key="4">
    <source>
        <dbReference type="ARBA" id="ARBA00022723"/>
    </source>
</evidence>
<dbReference type="EMBL" id="JACEFO010002013">
    <property type="protein sequence ID" value="KAF8689585.1"/>
    <property type="molecule type" value="Genomic_DNA"/>
</dbReference>
<dbReference type="GO" id="GO:0009846">
    <property type="term" value="P:pollen germination"/>
    <property type="evidence" value="ECO:0007669"/>
    <property type="project" value="UniProtKB-ARBA"/>
</dbReference>
<dbReference type="InterPro" id="IPR015943">
    <property type="entry name" value="WD40/YVTN_repeat-like_dom_sf"/>
</dbReference>
<evidence type="ECO:0000256" key="7">
    <source>
        <dbReference type="ARBA" id="ARBA00022842"/>
    </source>
</evidence>
<keyword evidence="3" id="KW-1017">Isopeptide bond</keyword>
<dbReference type="InterPro" id="IPR036322">
    <property type="entry name" value="WD40_repeat_dom_sf"/>
</dbReference>
<evidence type="ECO:0000259" key="10">
    <source>
        <dbReference type="SMART" id="SM00128"/>
    </source>
</evidence>
<evidence type="ECO:0000256" key="1">
    <source>
        <dbReference type="ARBA" id="ARBA00001946"/>
    </source>
</evidence>
<evidence type="ECO:0000256" key="3">
    <source>
        <dbReference type="ARBA" id="ARBA00022499"/>
    </source>
</evidence>
<keyword evidence="4" id="KW-0479">Metal-binding</keyword>
<dbReference type="Gene3D" id="3.60.10.10">
    <property type="entry name" value="Endonuclease/exonuclease/phosphatase"/>
    <property type="match status" value="1"/>
</dbReference>
<dbReference type="GO" id="GO:0046872">
    <property type="term" value="F:metal ion binding"/>
    <property type="evidence" value="ECO:0007669"/>
    <property type="project" value="UniProtKB-KW"/>
</dbReference>
<reference evidence="11" key="1">
    <citation type="submission" date="2020-07" db="EMBL/GenBank/DDBJ databases">
        <title>Genome sequence and genetic diversity analysis of an under-domesticated orphan crop, white fonio (Digitaria exilis).</title>
        <authorList>
            <person name="Bennetzen J.L."/>
            <person name="Chen S."/>
            <person name="Ma X."/>
            <person name="Wang X."/>
            <person name="Yssel A.E.J."/>
            <person name="Chaluvadi S.R."/>
            <person name="Johnson M."/>
            <person name="Gangashetty P."/>
            <person name="Hamidou F."/>
            <person name="Sanogo M.D."/>
            <person name="Zwaenepoel A."/>
            <person name="Wallace J."/>
            <person name="Van De Peer Y."/>
            <person name="Van Deynze A."/>
        </authorList>
    </citation>
    <scope>NUCLEOTIDE SEQUENCE</scope>
    <source>
        <tissue evidence="11">Leaves</tissue>
    </source>
</reference>
<dbReference type="InterPro" id="IPR056455">
    <property type="entry name" value="Ig-like_IP5PC_F"/>
</dbReference>
<dbReference type="InterPro" id="IPR000300">
    <property type="entry name" value="IPPc"/>
</dbReference>
<keyword evidence="5" id="KW-0677">Repeat</keyword>
<dbReference type="FunFam" id="2.130.10.10:FF:001216">
    <property type="entry name" value="Type II inositol polyphosphate 5-phosphatase 15"/>
    <property type="match status" value="1"/>
</dbReference>
<comment type="similarity">
    <text evidence="2">Belongs to the inositol polyphosphate 5-phosphatase family.</text>
</comment>
<evidence type="ECO:0000256" key="9">
    <source>
        <dbReference type="SAM" id="MobiDB-lite"/>
    </source>
</evidence>
<comment type="cofactor">
    <cofactor evidence="1">
        <name>Mg(2+)</name>
        <dbReference type="ChEBI" id="CHEBI:18420"/>
    </cofactor>
</comment>
<feature type="compositionally biased region" description="Pro residues" evidence="9">
    <location>
        <begin position="38"/>
        <end position="54"/>
    </location>
</feature>
<keyword evidence="7" id="KW-0460">Magnesium</keyword>
<dbReference type="Gene3D" id="2.130.10.10">
    <property type="entry name" value="YVTN repeat-like/Quinoprotein amine dehydrogenase"/>
    <property type="match status" value="2"/>
</dbReference>
<dbReference type="Proteomes" id="UP000636709">
    <property type="component" value="Unassembled WGS sequence"/>
</dbReference>
<dbReference type="Pfam" id="PF23755">
    <property type="entry name" value="Ig-like_IP5PC_F"/>
    <property type="match status" value="1"/>
</dbReference>
<sequence>MADPGDTTNPFASSSPAAASWDDLPDDFFLSASISSPPAAPAPIPSTSPRPAATPVPHRSASLPPASTPAPASASFSFSDPRRRAPPASHHPQPQPPPPHLLHPSHSLPTFPAAASRPAAAAAEVWPPPPGPHHSESLPEFAAAPASRAHRPPARAAVRDDRPPPLELRPRPPRESQARAALRVLACCRDASRDGDGDGGRPRLWAAGEAGVRAWDLADAFRSPTSRQRWGDEAAAPFRESRRTQAALCLTADPGRGVVWSGHTDGRIMGWSADPGPEAEECLAWEAHRGPVFALAVSPYGDLWSGSEGGVIKVWYGEAIEKSLVSQREEKRKTSFLVERSSIDLRDMVSDGGACPLPAVDVKLLLSDNSRSKVWSAGYLSFALWDSCTKELLKVVNIDGQVDTRFDMLSAQDPYNYEAKQTSFSSPRKEKTRSPVGFLQRSRNALLGAADAVRRVAVKAGFGDDTRRIEAFTMSMDGMIWTGSANGSLAQWDDNGNRLRDFLHHSSSVQCICNFGTRLWVGYMDGRIQLLDLEGNLLGGWIAHSSPILSMAVGGSYIFTLAGHGGIRGWNLSSPGPLDSILRSELIEKDASYKSFEYMKVLVGSWNVGQEKASYESLRAWLKLPTPEVGVVVIGLQEVDMGAGFLAMSAAKETVGLEGSPNGEWWLDVIGQILKGHSFVRVGSRQMAGLIIAVWVRINLKQFIGDIDNAAVACGLGRAIGNKGAVGLRMRIHNRSICFVNCHFAAHMEAVTRRNEDFDHVFRSMTFSFPSNGLLTTSVSGSASQLLRGANGSRLPELSDADMIVFLGDFNYRLSDISYDEAMSLVTRRSFDWLRENDQLRAEMRSGRVFQGLREGEFKFPPTYKFEKNIVGLSGYDSSEKKRIPAWCDRILYRDNRASSDIECSLECPVVGSISLYDSCMEATDSDHKPVKCMFNLDVAHIDKQTMRHKYGEIMTSNKKVLYLLQGLEAFPEVNVSTNGIILQDQSPSVVKLHNRSTQELACFEIIGQTANSSGTPLSGFPSWLKVSPAVGIIYPGQSVEVTLQHGQLRSQDYLTGTSCNSSGADQEKAATLLVIITGVYSTAGRDHRIHVQHQSSRGAFPSRGYNIADRFFG</sequence>
<organism evidence="11 12">
    <name type="scientific">Digitaria exilis</name>
    <dbReference type="NCBI Taxonomy" id="1010633"/>
    <lineage>
        <taxon>Eukaryota</taxon>
        <taxon>Viridiplantae</taxon>
        <taxon>Streptophyta</taxon>
        <taxon>Embryophyta</taxon>
        <taxon>Tracheophyta</taxon>
        <taxon>Spermatophyta</taxon>
        <taxon>Magnoliopsida</taxon>
        <taxon>Liliopsida</taxon>
        <taxon>Poales</taxon>
        <taxon>Poaceae</taxon>
        <taxon>PACMAD clade</taxon>
        <taxon>Panicoideae</taxon>
        <taxon>Panicodae</taxon>
        <taxon>Paniceae</taxon>
        <taxon>Anthephorinae</taxon>
        <taxon>Digitaria</taxon>
    </lineage>
</organism>
<feature type="compositionally biased region" description="Low complexity" evidence="9">
    <location>
        <begin position="102"/>
        <end position="125"/>
    </location>
</feature>
<dbReference type="SUPFAM" id="SSF50978">
    <property type="entry name" value="WD40 repeat-like"/>
    <property type="match status" value="1"/>
</dbReference>
<dbReference type="InterPro" id="IPR046985">
    <property type="entry name" value="IP5"/>
</dbReference>
<dbReference type="InterPro" id="IPR036691">
    <property type="entry name" value="Endo/exonu/phosph_ase_sf"/>
</dbReference>
<dbReference type="SUPFAM" id="SSF56219">
    <property type="entry name" value="DNase I-like"/>
    <property type="match status" value="1"/>
</dbReference>
<comment type="caution">
    <text evidence="11">The sequence shown here is derived from an EMBL/GenBank/DDBJ whole genome shotgun (WGS) entry which is preliminary data.</text>
</comment>
<dbReference type="InterPro" id="IPR001680">
    <property type="entry name" value="WD40_rpt"/>
</dbReference>
<protein>
    <recommendedName>
        <fullName evidence="10">Inositol polyphosphate-related phosphatase domain-containing protein</fullName>
    </recommendedName>
</protein>
<evidence type="ECO:0000313" key="12">
    <source>
        <dbReference type="Proteomes" id="UP000636709"/>
    </source>
</evidence>
<dbReference type="SMART" id="SM00320">
    <property type="entry name" value="WD40"/>
    <property type="match status" value="5"/>
</dbReference>
<evidence type="ECO:0000256" key="5">
    <source>
        <dbReference type="ARBA" id="ARBA00022737"/>
    </source>
</evidence>
<keyword evidence="6" id="KW-0378">Hydrolase</keyword>
<dbReference type="AlphaFoldDB" id="A0A835B6C0"/>
<proteinExistence type="inferred from homology"/>
<dbReference type="FunFam" id="3.60.10.10:FF:000011">
    <property type="entry name" value="Type II inositol polyphosphate 5-phosphatase 15"/>
    <property type="match status" value="1"/>
</dbReference>
<gene>
    <name evidence="11" type="ORF">HU200_041760</name>
</gene>
<dbReference type="PANTHER" id="PTHR11200">
    <property type="entry name" value="INOSITOL 5-PHOSPHATASE"/>
    <property type="match status" value="1"/>
</dbReference>
<feature type="compositionally biased region" description="Low complexity" evidence="9">
    <location>
        <begin position="12"/>
        <end position="22"/>
    </location>
</feature>
<evidence type="ECO:0000256" key="2">
    <source>
        <dbReference type="ARBA" id="ARBA00010768"/>
    </source>
</evidence>
<keyword evidence="8" id="KW-0832">Ubl conjugation</keyword>
<dbReference type="PANTHER" id="PTHR11200:SF276">
    <property type="entry name" value="BREVIS PLANT1"/>
    <property type="match status" value="1"/>
</dbReference>
<dbReference type="Pfam" id="PF22669">
    <property type="entry name" value="Exo_endo_phos2"/>
    <property type="match status" value="1"/>
</dbReference>
<dbReference type="GO" id="GO:0046856">
    <property type="term" value="P:phosphatidylinositol dephosphorylation"/>
    <property type="evidence" value="ECO:0007669"/>
    <property type="project" value="InterPro"/>
</dbReference>